<evidence type="ECO:0000313" key="4">
    <source>
        <dbReference type="Proteomes" id="UP000189796"/>
    </source>
</evidence>
<dbReference type="RefSeq" id="WP_079600859.1">
    <property type="nucleotide sequence ID" value="NZ_LT670817.1"/>
</dbReference>
<keyword evidence="1" id="KW-0812">Transmembrane</keyword>
<keyword evidence="1" id="KW-0472">Membrane</keyword>
<sequence>MRLVLICIILSEALIFPACAHTGVGPGNSFSSGVAHPLNGADHLFAMTMVGLWSVFTGGRAVVVWPATFVAAMLGGFAAASSGLQMVFVEQAICLSVVLLGVFVVFGVRAPVALGAVIVGLFAFFHGHAHGTEAAAASRLIPYAAGFALATSALHAVGIVAGFCLRSSLGRLLLRAAGGCAAVVGLSLLGG</sequence>
<feature type="transmembrane region" description="Helical" evidence="1">
    <location>
        <begin position="92"/>
        <end position="125"/>
    </location>
</feature>
<dbReference type="AlphaFoldDB" id="A0A1M5K9K1"/>
<evidence type="ECO:0000256" key="1">
    <source>
        <dbReference type="SAM" id="Phobius"/>
    </source>
</evidence>
<organism evidence="3 4">
    <name type="scientific">Bradyrhizobium erythrophlei</name>
    <dbReference type="NCBI Taxonomy" id="1437360"/>
    <lineage>
        <taxon>Bacteria</taxon>
        <taxon>Pseudomonadati</taxon>
        <taxon>Pseudomonadota</taxon>
        <taxon>Alphaproteobacteria</taxon>
        <taxon>Hyphomicrobiales</taxon>
        <taxon>Nitrobacteraceae</taxon>
        <taxon>Bradyrhizobium</taxon>
    </lineage>
</organism>
<gene>
    <name evidence="3" type="ORF">SAMN05443248_1725</name>
</gene>
<name>A0A1M5K9K1_9BRAD</name>
<feature type="transmembrane region" description="Helical" evidence="1">
    <location>
        <begin position="140"/>
        <end position="165"/>
    </location>
</feature>
<accession>A0A1M5K9K1</accession>
<feature type="transmembrane region" description="Helical" evidence="1">
    <location>
        <begin position="62"/>
        <end position="80"/>
    </location>
</feature>
<feature type="chain" id="PRO_5009911598" evidence="2">
    <location>
        <begin position="21"/>
        <end position="191"/>
    </location>
</feature>
<dbReference type="EMBL" id="LT670817">
    <property type="protein sequence ID" value="SHG49169.1"/>
    <property type="molecule type" value="Genomic_DNA"/>
</dbReference>
<dbReference type="InterPro" id="IPR007038">
    <property type="entry name" value="HupE_UreJ"/>
</dbReference>
<dbReference type="PIRSF" id="PIRSF016919">
    <property type="entry name" value="HupE_UreJ"/>
    <property type="match status" value="1"/>
</dbReference>
<feature type="signal peptide" evidence="2">
    <location>
        <begin position="1"/>
        <end position="20"/>
    </location>
</feature>
<keyword evidence="1" id="KW-1133">Transmembrane helix</keyword>
<evidence type="ECO:0000313" key="3">
    <source>
        <dbReference type="EMBL" id="SHG49169.1"/>
    </source>
</evidence>
<reference evidence="3 4" key="1">
    <citation type="submission" date="2016-11" db="EMBL/GenBank/DDBJ databases">
        <authorList>
            <person name="Jaros S."/>
            <person name="Januszkiewicz K."/>
            <person name="Wedrychowicz H."/>
        </authorList>
    </citation>
    <scope>NUCLEOTIDE SEQUENCE [LARGE SCALE GENOMIC DNA]</scope>
    <source>
        <strain evidence="3 4">GAS138</strain>
    </source>
</reference>
<keyword evidence="2" id="KW-0732">Signal</keyword>
<feature type="transmembrane region" description="Helical" evidence="1">
    <location>
        <begin position="172"/>
        <end position="190"/>
    </location>
</feature>
<proteinExistence type="predicted"/>
<dbReference type="Proteomes" id="UP000189796">
    <property type="component" value="Chromosome I"/>
</dbReference>
<dbReference type="Pfam" id="PF04955">
    <property type="entry name" value="HupE_UreJ"/>
    <property type="match status" value="1"/>
</dbReference>
<evidence type="ECO:0000256" key="2">
    <source>
        <dbReference type="SAM" id="SignalP"/>
    </source>
</evidence>
<dbReference type="OrthoDB" id="9808192at2"/>
<protein>
    <submittedName>
        <fullName evidence="3">Urease accessory protein</fullName>
    </submittedName>
</protein>